<proteinExistence type="predicted"/>
<dbReference type="Pfam" id="PF12276">
    <property type="entry name" value="DUF3617"/>
    <property type="match status" value="1"/>
</dbReference>
<reference evidence="1 2" key="1">
    <citation type="submission" date="2024-03" db="EMBL/GenBank/DDBJ databases">
        <authorList>
            <person name="Jo J.-H."/>
        </authorList>
    </citation>
    <scope>NUCLEOTIDE SEQUENCE [LARGE SCALE GENOMIC DNA]</scope>
    <source>
        <strain evidence="1 2">AS3R-12</strain>
    </source>
</reference>
<evidence type="ECO:0000313" key="2">
    <source>
        <dbReference type="Proteomes" id="UP001379235"/>
    </source>
</evidence>
<dbReference type="InterPro" id="IPR022061">
    <property type="entry name" value="DUF3617"/>
</dbReference>
<comment type="caution">
    <text evidence="1">The sequence shown here is derived from an EMBL/GenBank/DDBJ whole genome shotgun (WGS) entry which is preliminary data.</text>
</comment>
<dbReference type="EMBL" id="JBBHJY010000001">
    <property type="protein sequence ID" value="MEJ6009273.1"/>
    <property type="molecule type" value="Genomic_DNA"/>
</dbReference>
<sequence>MNEAPVDMQPGTYLVDFKAPMFGADIAQTTEAKRCIKGDPEYVPTKLVRSYILLAPECATAKFERKGNQLTGSVTCVLDQQLATGKAIVTFDGTIAETSLRGTMKIDMRITASQDPQAQAAAALLSKVPIPFRAERTGDCSN</sequence>
<evidence type="ECO:0000313" key="1">
    <source>
        <dbReference type="EMBL" id="MEJ6009273.1"/>
    </source>
</evidence>
<name>A0ABU8S5N6_9SPHN</name>
<protein>
    <submittedName>
        <fullName evidence="1">DUF3617 family protein</fullName>
    </submittedName>
</protein>
<keyword evidence="2" id="KW-1185">Reference proteome</keyword>
<accession>A0ABU8S5N6</accession>
<organism evidence="1 2">
    <name type="scientific">Novosphingobium aquae</name>
    <dbReference type="NCBI Taxonomy" id="3133435"/>
    <lineage>
        <taxon>Bacteria</taxon>
        <taxon>Pseudomonadati</taxon>
        <taxon>Pseudomonadota</taxon>
        <taxon>Alphaproteobacteria</taxon>
        <taxon>Sphingomonadales</taxon>
        <taxon>Sphingomonadaceae</taxon>
        <taxon>Novosphingobium</taxon>
    </lineage>
</organism>
<dbReference type="Proteomes" id="UP001379235">
    <property type="component" value="Unassembled WGS sequence"/>
</dbReference>
<dbReference type="RefSeq" id="WP_339965196.1">
    <property type="nucleotide sequence ID" value="NZ_JBBHJY010000001.1"/>
</dbReference>
<gene>
    <name evidence="1" type="ORF">WG900_05005</name>
</gene>